<reference evidence="1 2" key="1">
    <citation type="journal article" date="2016" name="Nat. Commun.">
        <title>Ectomycorrhizal ecology is imprinted in the genome of the dominant symbiotic fungus Cenococcum geophilum.</title>
        <authorList>
            <consortium name="DOE Joint Genome Institute"/>
            <person name="Peter M."/>
            <person name="Kohler A."/>
            <person name="Ohm R.A."/>
            <person name="Kuo A."/>
            <person name="Krutzmann J."/>
            <person name="Morin E."/>
            <person name="Arend M."/>
            <person name="Barry K.W."/>
            <person name="Binder M."/>
            <person name="Choi C."/>
            <person name="Clum A."/>
            <person name="Copeland A."/>
            <person name="Grisel N."/>
            <person name="Haridas S."/>
            <person name="Kipfer T."/>
            <person name="LaButti K."/>
            <person name="Lindquist E."/>
            <person name="Lipzen A."/>
            <person name="Maire R."/>
            <person name="Meier B."/>
            <person name="Mihaltcheva S."/>
            <person name="Molinier V."/>
            <person name="Murat C."/>
            <person name="Poggeler S."/>
            <person name="Quandt C.A."/>
            <person name="Sperisen C."/>
            <person name="Tritt A."/>
            <person name="Tisserant E."/>
            <person name="Crous P.W."/>
            <person name="Henrissat B."/>
            <person name="Nehls U."/>
            <person name="Egli S."/>
            <person name="Spatafora J.W."/>
            <person name="Grigoriev I.V."/>
            <person name="Martin F.M."/>
        </authorList>
    </citation>
    <scope>NUCLEOTIDE SEQUENCE [LARGE SCALE GENOMIC DNA]</scope>
    <source>
        <strain evidence="1 2">CBS 459.81</strain>
    </source>
</reference>
<dbReference type="EMBL" id="KV744916">
    <property type="protein sequence ID" value="OCK81566.1"/>
    <property type="molecule type" value="Genomic_DNA"/>
</dbReference>
<proteinExistence type="predicted"/>
<gene>
    <name evidence="1" type="ORF">K432DRAFT_381209</name>
</gene>
<name>A0A8E2ED19_9PEZI</name>
<sequence>MSGWGKISVVLREESIKLYALPREIRDRIYEYLYTVNRPIRLAFPDTDVNGRMLPRDPYMYMNATIIDPGIAVEAAKICYQENLFEFMASFSSHASRFLTTDHYSSGIVPRDVIRRLHVGIGGSHRYFYEGEVHEDFEKMLREQQRFHPDLYSHRSLFEPIMSISDLRVLEFTISDWGWSERSPPALRTIAPLFRILREKGVKMMVRLKHEHGYYDWREEEVGKDFRKTKCRPGDICDISNYFLQPTEKEQGLLGRERGLYPKEFGGEKCGYISATHRVYFDEHFQVYLRLEASQSA</sequence>
<evidence type="ECO:0000313" key="1">
    <source>
        <dbReference type="EMBL" id="OCK81566.1"/>
    </source>
</evidence>
<protein>
    <submittedName>
        <fullName evidence="1">Uncharacterized protein</fullName>
    </submittedName>
</protein>
<keyword evidence="2" id="KW-1185">Reference proteome</keyword>
<dbReference type="OrthoDB" id="3945408at2759"/>
<organism evidence="1 2">
    <name type="scientific">Lepidopterella palustris CBS 459.81</name>
    <dbReference type="NCBI Taxonomy" id="1314670"/>
    <lineage>
        <taxon>Eukaryota</taxon>
        <taxon>Fungi</taxon>
        <taxon>Dikarya</taxon>
        <taxon>Ascomycota</taxon>
        <taxon>Pezizomycotina</taxon>
        <taxon>Dothideomycetes</taxon>
        <taxon>Pleosporomycetidae</taxon>
        <taxon>Mytilinidiales</taxon>
        <taxon>Argynnaceae</taxon>
        <taxon>Lepidopterella</taxon>
    </lineage>
</organism>
<dbReference type="AlphaFoldDB" id="A0A8E2ED19"/>
<evidence type="ECO:0000313" key="2">
    <source>
        <dbReference type="Proteomes" id="UP000250266"/>
    </source>
</evidence>
<dbReference type="Proteomes" id="UP000250266">
    <property type="component" value="Unassembled WGS sequence"/>
</dbReference>
<accession>A0A8E2ED19</accession>